<evidence type="ECO:0000256" key="1">
    <source>
        <dbReference type="ARBA" id="ARBA00022737"/>
    </source>
</evidence>
<feature type="compositionally biased region" description="Basic and acidic residues" evidence="2">
    <location>
        <begin position="65"/>
        <end position="76"/>
    </location>
</feature>
<evidence type="ECO:0000256" key="2">
    <source>
        <dbReference type="SAM" id="MobiDB-lite"/>
    </source>
</evidence>
<dbReference type="Gene3D" id="2.20.110.10">
    <property type="entry name" value="Histone H3 K4-specific methyltransferase SET7/9 N-terminal domain"/>
    <property type="match status" value="3"/>
</dbReference>
<dbReference type="AlphaFoldDB" id="A0A7S4SWA5"/>
<protein>
    <recommendedName>
        <fullName evidence="4">MORN repeat-containing protein 5</fullName>
    </recommendedName>
</protein>
<keyword evidence="1" id="KW-0677">Repeat</keyword>
<reference evidence="3" key="1">
    <citation type="submission" date="2021-01" db="EMBL/GenBank/DDBJ databases">
        <authorList>
            <person name="Corre E."/>
            <person name="Pelletier E."/>
            <person name="Niang G."/>
            <person name="Scheremetjew M."/>
            <person name="Finn R."/>
            <person name="Kale V."/>
            <person name="Holt S."/>
            <person name="Cochrane G."/>
            <person name="Meng A."/>
            <person name="Brown T."/>
            <person name="Cohen L."/>
        </authorList>
    </citation>
    <scope>NUCLEOTIDE SEQUENCE</scope>
    <source>
        <strain evidence="3">CCMP3105</strain>
    </source>
</reference>
<proteinExistence type="predicted"/>
<feature type="compositionally biased region" description="Basic and acidic residues" evidence="2">
    <location>
        <begin position="10"/>
        <end position="33"/>
    </location>
</feature>
<evidence type="ECO:0000313" key="3">
    <source>
        <dbReference type="EMBL" id="CAE4658110.1"/>
    </source>
</evidence>
<dbReference type="PANTHER" id="PTHR23084:SF263">
    <property type="entry name" value="MORN REPEAT-CONTAINING PROTEIN 1"/>
    <property type="match status" value="1"/>
</dbReference>
<name>A0A7S4SWA5_9DINO</name>
<dbReference type="EMBL" id="HBNR01081032">
    <property type="protein sequence ID" value="CAE4658110.1"/>
    <property type="molecule type" value="Transcribed_RNA"/>
</dbReference>
<dbReference type="InterPro" id="IPR003409">
    <property type="entry name" value="MORN"/>
</dbReference>
<dbReference type="SUPFAM" id="SSF82185">
    <property type="entry name" value="Histone H3 K4-specific methyltransferase SET7/9 N-terminal domain"/>
    <property type="match status" value="2"/>
</dbReference>
<accession>A0A7S4SWA5</accession>
<evidence type="ECO:0008006" key="4">
    <source>
        <dbReference type="Google" id="ProtNLM"/>
    </source>
</evidence>
<dbReference type="SMART" id="SM00698">
    <property type="entry name" value="MORN"/>
    <property type="match status" value="5"/>
</dbReference>
<dbReference type="Pfam" id="PF02493">
    <property type="entry name" value="MORN"/>
    <property type="match status" value="5"/>
</dbReference>
<dbReference type="PANTHER" id="PTHR23084">
    <property type="entry name" value="PHOSPHATIDYLINOSITOL-4-PHOSPHATE 5-KINASE RELATED"/>
    <property type="match status" value="1"/>
</dbReference>
<sequence length="247" mass="27781">MGAAQPAGCKPDERCCGQRDPQAEFVHDPRELAAEAPGITSWAVLDDSPRPPSGSLPEQGPNAEKLQHPRDSKSSGEDTGGDQVMLKYKDSSTYRGQAVDGKRHGEGVWSSPEGEYTGQWRCDLQDGYGKQVWQDGRVFQGHFYRGSLHGRGRMEWQSDAGIMYYEGEYMEDMKHGRGRFVWADGRSYEGEWLCGRRSGCGQYFNSSGHLRRGIWKDDVLERWIQEEDPSQEGGLLVRGHAQDSFLM</sequence>
<organism evidence="3">
    <name type="scientific">Alexandrium monilatum</name>
    <dbReference type="NCBI Taxonomy" id="311494"/>
    <lineage>
        <taxon>Eukaryota</taxon>
        <taxon>Sar</taxon>
        <taxon>Alveolata</taxon>
        <taxon>Dinophyceae</taxon>
        <taxon>Gonyaulacales</taxon>
        <taxon>Pyrocystaceae</taxon>
        <taxon>Alexandrium</taxon>
    </lineage>
</organism>
<feature type="region of interest" description="Disordered" evidence="2">
    <location>
        <begin position="1"/>
        <end position="110"/>
    </location>
</feature>
<gene>
    <name evidence="3" type="ORF">AMON00008_LOCUS57930</name>
</gene>